<reference evidence="6" key="1">
    <citation type="journal article" date="2014" name="Front. Microbiol.">
        <title>High frequency of phylogenetically diverse reductive dehalogenase-homologous genes in deep subseafloor sedimentary metagenomes.</title>
        <authorList>
            <person name="Kawai M."/>
            <person name="Futagami T."/>
            <person name="Toyoda A."/>
            <person name="Takaki Y."/>
            <person name="Nishi S."/>
            <person name="Hori S."/>
            <person name="Arai W."/>
            <person name="Tsubouchi T."/>
            <person name="Morono Y."/>
            <person name="Uchiyama I."/>
            <person name="Ito T."/>
            <person name="Fujiyama A."/>
            <person name="Inagaki F."/>
            <person name="Takami H."/>
        </authorList>
    </citation>
    <scope>NUCLEOTIDE SEQUENCE</scope>
    <source>
        <strain evidence="6">Expedition CK06-06</strain>
    </source>
</reference>
<comment type="caution">
    <text evidence="6">The sequence shown here is derived from an EMBL/GenBank/DDBJ whole genome shotgun (WGS) entry which is preliminary data.</text>
</comment>
<gene>
    <name evidence="6" type="ORF">S12H4_54174</name>
</gene>
<dbReference type="AlphaFoldDB" id="X1TRV7"/>
<dbReference type="SUPFAM" id="SSF53732">
    <property type="entry name" value="Aconitase iron-sulfur domain"/>
    <property type="match status" value="1"/>
</dbReference>
<keyword evidence="4" id="KW-0456">Lyase</keyword>
<dbReference type="PANTHER" id="PTHR43822">
    <property type="entry name" value="HOMOACONITASE, MITOCHONDRIAL-RELATED"/>
    <property type="match status" value="1"/>
</dbReference>
<sequence length="90" mass="9261">ATREDFVEINLNKDMTIILEAGGNFFGAGCSTCAKGQYGLTGGETAVTLTTGNRNTQGKIGPADVYLASPVVAAATAIEGKIAKPIIRDD</sequence>
<keyword evidence="3" id="KW-0411">Iron-sulfur</keyword>
<dbReference type="InterPro" id="IPR050067">
    <property type="entry name" value="IPM_dehydratase_rel_enz"/>
</dbReference>
<organism evidence="6">
    <name type="scientific">marine sediment metagenome</name>
    <dbReference type="NCBI Taxonomy" id="412755"/>
    <lineage>
        <taxon>unclassified sequences</taxon>
        <taxon>metagenomes</taxon>
        <taxon>ecological metagenomes</taxon>
    </lineage>
</organism>
<dbReference type="GO" id="GO:0051536">
    <property type="term" value="F:iron-sulfur cluster binding"/>
    <property type="evidence" value="ECO:0007669"/>
    <property type="project" value="UniProtKB-KW"/>
</dbReference>
<dbReference type="PANTHER" id="PTHR43822:SF2">
    <property type="entry name" value="HOMOACONITASE, MITOCHONDRIAL"/>
    <property type="match status" value="1"/>
</dbReference>
<evidence type="ECO:0000313" key="6">
    <source>
        <dbReference type="EMBL" id="GAJ08063.1"/>
    </source>
</evidence>
<evidence type="ECO:0000256" key="1">
    <source>
        <dbReference type="ARBA" id="ARBA00022723"/>
    </source>
</evidence>
<keyword evidence="1" id="KW-0479">Metal-binding</keyword>
<feature type="non-terminal residue" evidence="6">
    <location>
        <position position="1"/>
    </location>
</feature>
<dbReference type="GO" id="GO:0046872">
    <property type="term" value="F:metal ion binding"/>
    <property type="evidence" value="ECO:0007669"/>
    <property type="project" value="UniProtKB-KW"/>
</dbReference>
<dbReference type="InterPro" id="IPR036008">
    <property type="entry name" value="Aconitase_4Fe-4S_dom"/>
</dbReference>
<dbReference type="EMBL" id="BARW01034594">
    <property type="protein sequence ID" value="GAJ08063.1"/>
    <property type="molecule type" value="Genomic_DNA"/>
</dbReference>
<accession>X1TRV7</accession>
<dbReference type="Gene3D" id="3.30.499.10">
    <property type="entry name" value="Aconitase, domain 3"/>
    <property type="match status" value="1"/>
</dbReference>
<evidence type="ECO:0000256" key="4">
    <source>
        <dbReference type="ARBA" id="ARBA00023239"/>
    </source>
</evidence>
<dbReference type="Pfam" id="PF00330">
    <property type="entry name" value="Aconitase"/>
    <property type="match status" value="1"/>
</dbReference>
<feature type="domain" description="Aconitase/3-isopropylmalate dehydratase large subunit alpha/beta/alpha" evidence="5">
    <location>
        <begin position="15"/>
        <end position="80"/>
    </location>
</feature>
<evidence type="ECO:0000259" key="5">
    <source>
        <dbReference type="Pfam" id="PF00330"/>
    </source>
</evidence>
<dbReference type="GO" id="GO:0016829">
    <property type="term" value="F:lyase activity"/>
    <property type="evidence" value="ECO:0007669"/>
    <property type="project" value="UniProtKB-KW"/>
</dbReference>
<evidence type="ECO:0000256" key="2">
    <source>
        <dbReference type="ARBA" id="ARBA00023004"/>
    </source>
</evidence>
<protein>
    <recommendedName>
        <fullName evidence="5">Aconitase/3-isopropylmalate dehydratase large subunit alpha/beta/alpha domain-containing protein</fullName>
    </recommendedName>
</protein>
<evidence type="ECO:0000256" key="3">
    <source>
        <dbReference type="ARBA" id="ARBA00023014"/>
    </source>
</evidence>
<dbReference type="InterPro" id="IPR001030">
    <property type="entry name" value="Acoase/IPM_deHydtase_lsu_aba"/>
</dbReference>
<proteinExistence type="predicted"/>
<dbReference type="GO" id="GO:0043436">
    <property type="term" value="P:oxoacid metabolic process"/>
    <property type="evidence" value="ECO:0007669"/>
    <property type="project" value="UniProtKB-ARBA"/>
</dbReference>
<keyword evidence="2" id="KW-0408">Iron</keyword>
<dbReference type="InterPro" id="IPR015931">
    <property type="entry name" value="Acnase/IPM_dHydase_lsu_aba_1/3"/>
</dbReference>
<name>X1TRV7_9ZZZZ</name>